<dbReference type="Gene3D" id="3.60.21.10">
    <property type="match status" value="1"/>
</dbReference>
<dbReference type="InterPro" id="IPR003961">
    <property type="entry name" value="FN3_dom"/>
</dbReference>
<comment type="caution">
    <text evidence="3">The sequence shown here is derived from an EMBL/GenBank/DDBJ whole genome shotgun (WGS) entry which is preliminary data.</text>
</comment>
<dbReference type="CDD" id="cd00063">
    <property type="entry name" value="FN3"/>
    <property type="match status" value="1"/>
</dbReference>
<dbReference type="InterPro" id="IPR013783">
    <property type="entry name" value="Ig-like_fold"/>
</dbReference>
<evidence type="ECO:0000313" key="3">
    <source>
        <dbReference type="EMBL" id="MBK1705650.1"/>
    </source>
</evidence>
<dbReference type="AlphaFoldDB" id="A0AAJ0XB02"/>
<dbReference type="NCBIfam" id="NF033679">
    <property type="entry name" value="DNRLRE_dom"/>
    <property type="match status" value="1"/>
</dbReference>
<keyword evidence="4" id="KW-1185">Reference proteome</keyword>
<dbReference type="Gene3D" id="1.10.1330.10">
    <property type="entry name" value="Dockerin domain"/>
    <property type="match status" value="1"/>
</dbReference>
<organism evidence="3 4">
    <name type="scientific">Halochromatium glycolicum</name>
    <dbReference type="NCBI Taxonomy" id="85075"/>
    <lineage>
        <taxon>Bacteria</taxon>
        <taxon>Pseudomonadati</taxon>
        <taxon>Pseudomonadota</taxon>
        <taxon>Gammaproteobacteria</taxon>
        <taxon>Chromatiales</taxon>
        <taxon>Chromatiaceae</taxon>
        <taxon>Halochromatium</taxon>
    </lineage>
</organism>
<dbReference type="Proteomes" id="UP001296776">
    <property type="component" value="Unassembled WGS sequence"/>
</dbReference>
<reference evidence="3" key="1">
    <citation type="submission" date="2017-08" db="EMBL/GenBank/DDBJ databases">
        <authorList>
            <person name="Imhoff J.F."/>
            <person name="Rahn T."/>
            <person name="Kuenzel S."/>
            <person name="Neulinger S.C."/>
        </authorList>
    </citation>
    <scope>NUCLEOTIDE SEQUENCE</scope>
    <source>
        <strain evidence="3">DSM 11080</strain>
    </source>
</reference>
<dbReference type="SMART" id="SM00060">
    <property type="entry name" value="FN3"/>
    <property type="match status" value="2"/>
</dbReference>
<dbReference type="SUPFAM" id="SSF49265">
    <property type="entry name" value="Fibronectin type III"/>
    <property type="match status" value="1"/>
</dbReference>
<dbReference type="SUPFAM" id="SSF56300">
    <property type="entry name" value="Metallo-dependent phosphatases"/>
    <property type="match status" value="1"/>
</dbReference>
<name>A0AAJ0XB02_9GAMM</name>
<evidence type="ECO:0000313" key="4">
    <source>
        <dbReference type="Proteomes" id="UP001296776"/>
    </source>
</evidence>
<dbReference type="SUPFAM" id="SSF63446">
    <property type="entry name" value="Type I dockerin domain"/>
    <property type="match status" value="1"/>
</dbReference>
<gene>
    <name evidence="3" type="ORF">CKO40_14065</name>
</gene>
<dbReference type="GO" id="GO:0000272">
    <property type="term" value="P:polysaccharide catabolic process"/>
    <property type="evidence" value="ECO:0007669"/>
    <property type="project" value="InterPro"/>
</dbReference>
<dbReference type="PANTHER" id="PTHR22953:SF153">
    <property type="entry name" value="PURPLE ACID PHOSPHATASE"/>
    <property type="match status" value="1"/>
</dbReference>
<feature type="domain" description="Fibronectin type-III" evidence="2">
    <location>
        <begin position="829"/>
        <end position="922"/>
    </location>
</feature>
<dbReference type="PANTHER" id="PTHR22953">
    <property type="entry name" value="ACID PHOSPHATASE RELATED"/>
    <property type="match status" value="1"/>
</dbReference>
<protein>
    <recommendedName>
        <fullName evidence="2">Fibronectin type-III domain-containing protein</fullName>
    </recommendedName>
</protein>
<dbReference type="InterPro" id="IPR029052">
    <property type="entry name" value="Metallo-depent_PP-like"/>
</dbReference>
<keyword evidence="1" id="KW-0732">Signal</keyword>
<dbReference type="EMBL" id="NRSJ01000025">
    <property type="protein sequence ID" value="MBK1705650.1"/>
    <property type="molecule type" value="Genomic_DNA"/>
</dbReference>
<accession>A0AAJ0XB02</accession>
<dbReference type="Pfam" id="PF00041">
    <property type="entry name" value="fn3"/>
    <property type="match status" value="1"/>
</dbReference>
<dbReference type="InterPro" id="IPR004843">
    <property type="entry name" value="Calcineurin-like_PHP"/>
</dbReference>
<dbReference type="InterPro" id="IPR039331">
    <property type="entry name" value="PAPs-like"/>
</dbReference>
<dbReference type="Gene3D" id="2.60.40.10">
    <property type="entry name" value="Immunoglobulins"/>
    <property type="match status" value="1"/>
</dbReference>
<dbReference type="PROSITE" id="PS50853">
    <property type="entry name" value="FN3"/>
    <property type="match status" value="1"/>
</dbReference>
<evidence type="ECO:0000256" key="1">
    <source>
        <dbReference type="ARBA" id="ARBA00022729"/>
    </source>
</evidence>
<proteinExistence type="predicted"/>
<sequence>MLSPIAQANQTLRYQIITSSDDAEEFAGVMDIGSSDLELTEDNAGDAQYIGLRFNGIEVPQGLPILGAYLQFRTDEDDKNRDPFEVAIHGQATANPSTFSETNFDISDRPLTAAQTEWFDIPAWTVEHEAGEAQRTPEITNIVQEIVDLPGWQSGNPMAFVLSGSGTRTAESYDGSIDEVEVADLAPELILRVPSLETYRVAASDDDAEEGDDGPGVMDIDSSDLELVEDHANEPERTQTVGIRLTEVTIPKGAQILSAHLQFAVDEGDKNSDPFDVTIWGEAADNANPFQDVAYNISSRAKTAASASWSGAPEWTLAEEGEPGGENQRTPDLTAIVQEIVDRDGWEEGNAMAFVIQGEGQRTAESFDGDSALAPALVVRFIGEQSTPSSYRVRLTWAPGDDPTTQMNVIWDQVRGIGAKVHYDLYNPAEGCPTDLDTYTMSQAPQRITPYRSMNNHFAKLSGLMADTDYRFVIADSDGVGDCMWFRTAPSVPKAFTYITGGDTKSSGNALQAGRWSNQMVAKLRPLFVLFTGDFNSGDGTSDASWLQWLTDWSEGTKSNDGRMYPIIAVHGNHEDGDFEVLYNLFDSGNADPAQSADYSYGSWTIGGGLLHVINLNSQFYLNGMQAAHEQQLLWLGEDLAVHAADTFKIAGYHKPIRPHTSSKSENDHELAWAELFDTYGLTIANESDTHNHKFTFPLRRSDEPGNDMGFVRDDDNGVLYVGEGSWGATPRADNDDKSWTLDSASLNQLKWNHVFPAAGEEPARIDIHTVVTARYESGELVNYVEGVGEVSESEPFALPDSISLHAAPFYGEVISVPFQALSGEPPSAPSNLNGEATSYTDIVISWTNNEEPANISNLSIDRKIGTEGPWETVAGGLDADVTSFSQSELMDGTDYYYRVRANNVFGSSEWSNEVLISTPVDDRLKVVLSEGTDGYTGSQVIAIASASPNDSFAGESLSFDQSTSDYGGPGVSHGLVRFDGLFDGLPANAVVTAAELRFWITSATNGPVGLHQMLLPWDGGSNWNSFVNGVQADDIEAIAAPDDSKPNLQGGTYTTFDVTPSVQAWAAGQGAEGWLILNQSTDGWDIATDLYNGTDALSRRPRLTVFYSLRGDADGSGVVDSDDVNTMRSHLRQPASSCPGCDLDGDGVISIRDARLLILELRN</sequence>
<dbReference type="Pfam" id="PF00149">
    <property type="entry name" value="Metallophos"/>
    <property type="match status" value="1"/>
</dbReference>
<dbReference type="InterPro" id="IPR018247">
    <property type="entry name" value="EF_Hand_1_Ca_BS"/>
</dbReference>
<dbReference type="PROSITE" id="PS00018">
    <property type="entry name" value="EF_HAND_1"/>
    <property type="match status" value="1"/>
</dbReference>
<dbReference type="GO" id="GO:0003993">
    <property type="term" value="F:acid phosphatase activity"/>
    <property type="evidence" value="ECO:0007669"/>
    <property type="project" value="InterPro"/>
</dbReference>
<reference evidence="3" key="2">
    <citation type="journal article" date="2020" name="Microorganisms">
        <title>Osmotic Adaptation and Compatible Solute Biosynthesis of Phototrophic Bacteria as Revealed from Genome Analyses.</title>
        <authorList>
            <person name="Imhoff J.F."/>
            <person name="Rahn T."/>
            <person name="Kunzel S."/>
            <person name="Keller A."/>
            <person name="Neulinger S.C."/>
        </authorList>
    </citation>
    <scope>NUCLEOTIDE SEQUENCE</scope>
    <source>
        <strain evidence="3">DSM 11080</strain>
    </source>
</reference>
<dbReference type="InterPro" id="IPR036116">
    <property type="entry name" value="FN3_sf"/>
</dbReference>
<evidence type="ECO:0000259" key="2">
    <source>
        <dbReference type="PROSITE" id="PS50853"/>
    </source>
</evidence>
<dbReference type="InterPro" id="IPR036439">
    <property type="entry name" value="Dockerin_dom_sf"/>
</dbReference>